<keyword evidence="3 4" id="KW-0949">S-adenosyl-L-methionine</keyword>
<sequence length="402" mass="42999">MYREDHVTLPPGCAAACGACPEGPYSLSESLARKRARTERALTAWKGCIEDVLSVSADNRLGYRDRTALSARWDGREGWLFGMEGVRQGVPYPLRFQRPRPFVSLLECPVHTPRVREILKALASGLPPDEPAGTFPLAFAAVSGAQCTLVFKTKKDPGDGWLFSAAGGVSLASLLERAGLEGLWVHLHPAAGVRLFAKGGWRLAWGISRSRDSRGLLYGPGSFSQLLTELHERSLAEAREFLRPGTGNAVLDLYCGTGASMALWQASGAAVLGVEAGGEAVECARINVPGAEVLRGACADRLPQAEAFLGRFRPEERLVYANPPRTGLEPPVAEVLAGRLRPGGLAYLSCSPGTLSRDLSLLEEAGFGVRRLLPFDFFPRTAAVEVLALLDGPGRTGEPISG</sequence>
<dbReference type="OrthoDB" id="9804590at2"/>
<dbReference type="InterPro" id="IPR029063">
    <property type="entry name" value="SAM-dependent_MTases_sf"/>
</dbReference>
<dbReference type="CDD" id="cd02440">
    <property type="entry name" value="AdoMet_MTases"/>
    <property type="match status" value="1"/>
</dbReference>
<dbReference type="Gene3D" id="2.40.50.1070">
    <property type="match status" value="1"/>
</dbReference>
<dbReference type="EMBL" id="SORI01000007">
    <property type="protein sequence ID" value="TDY60911.1"/>
    <property type="molecule type" value="Genomic_DNA"/>
</dbReference>
<dbReference type="InterPro" id="IPR010280">
    <property type="entry name" value="U5_MeTrfase_fam"/>
</dbReference>
<evidence type="ECO:0000256" key="2">
    <source>
        <dbReference type="ARBA" id="ARBA00022679"/>
    </source>
</evidence>
<dbReference type="PROSITE" id="PS01230">
    <property type="entry name" value="TRMA_1"/>
    <property type="match status" value="1"/>
</dbReference>
<dbReference type="PANTHER" id="PTHR11061">
    <property type="entry name" value="RNA M5U METHYLTRANSFERASE"/>
    <property type="match status" value="1"/>
</dbReference>
<dbReference type="GO" id="GO:0070475">
    <property type="term" value="P:rRNA base methylation"/>
    <property type="evidence" value="ECO:0007669"/>
    <property type="project" value="TreeGrafter"/>
</dbReference>
<dbReference type="RefSeq" id="WP_133957474.1">
    <property type="nucleotide sequence ID" value="NZ_SORI01000007.1"/>
</dbReference>
<dbReference type="GO" id="GO:0070041">
    <property type="term" value="F:rRNA (uridine-C5-)-methyltransferase activity"/>
    <property type="evidence" value="ECO:0007669"/>
    <property type="project" value="TreeGrafter"/>
</dbReference>
<reference evidence="6 7" key="1">
    <citation type="submission" date="2019-03" db="EMBL/GenBank/DDBJ databases">
        <title>Genomic Encyclopedia of Type Strains, Phase IV (KMG-IV): sequencing the most valuable type-strain genomes for metagenomic binning, comparative biology and taxonomic classification.</title>
        <authorList>
            <person name="Goeker M."/>
        </authorList>
    </citation>
    <scope>NUCLEOTIDE SEQUENCE [LARGE SCALE GENOMIC DNA]</scope>
    <source>
        <strain evidence="6 7">DSM 25964</strain>
    </source>
</reference>
<feature type="binding site" evidence="4">
    <location>
        <position position="225"/>
    </location>
    <ligand>
        <name>S-adenosyl-L-methionine</name>
        <dbReference type="ChEBI" id="CHEBI:59789"/>
    </ligand>
</feature>
<keyword evidence="2 4" id="KW-0808">Transferase</keyword>
<evidence type="ECO:0000313" key="6">
    <source>
        <dbReference type="EMBL" id="TDY60911.1"/>
    </source>
</evidence>
<dbReference type="Proteomes" id="UP000295066">
    <property type="component" value="Unassembled WGS sequence"/>
</dbReference>
<feature type="binding site" evidence="4">
    <location>
        <position position="254"/>
    </location>
    <ligand>
        <name>S-adenosyl-L-methionine</name>
        <dbReference type="ChEBI" id="CHEBI:59789"/>
    </ligand>
</feature>
<evidence type="ECO:0000313" key="7">
    <source>
        <dbReference type="Proteomes" id="UP000295066"/>
    </source>
</evidence>
<keyword evidence="7" id="KW-1185">Reference proteome</keyword>
<dbReference type="SUPFAM" id="SSF53335">
    <property type="entry name" value="S-adenosyl-L-methionine-dependent methyltransferases"/>
    <property type="match status" value="1"/>
</dbReference>
<evidence type="ECO:0000256" key="4">
    <source>
        <dbReference type="PROSITE-ProRule" id="PRU01024"/>
    </source>
</evidence>
<comment type="caution">
    <text evidence="6">The sequence shown here is derived from an EMBL/GenBank/DDBJ whole genome shotgun (WGS) entry which is preliminary data.</text>
</comment>
<dbReference type="InterPro" id="IPR030390">
    <property type="entry name" value="MeTrfase_TrmA_AS"/>
</dbReference>
<evidence type="ECO:0000256" key="1">
    <source>
        <dbReference type="ARBA" id="ARBA00022603"/>
    </source>
</evidence>
<dbReference type="Gene3D" id="3.40.50.150">
    <property type="entry name" value="Vaccinia Virus protein VP39"/>
    <property type="match status" value="1"/>
</dbReference>
<gene>
    <name evidence="6" type="ORF">C8D99_107118</name>
</gene>
<feature type="binding site" evidence="4">
    <location>
        <position position="322"/>
    </location>
    <ligand>
        <name>S-adenosyl-L-methionine</name>
        <dbReference type="ChEBI" id="CHEBI:59789"/>
    </ligand>
</feature>
<dbReference type="PROSITE" id="PS51687">
    <property type="entry name" value="SAM_MT_RNA_M5U"/>
    <property type="match status" value="1"/>
</dbReference>
<keyword evidence="1 4" id="KW-0489">Methyltransferase</keyword>
<evidence type="ECO:0000256" key="3">
    <source>
        <dbReference type="ARBA" id="ARBA00022691"/>
    </source>
</evidence>
<dbReference type="AlphaFoldDB" id="A0A4V3HGD0"/>
<accession>A0A4V3HGD0</accession>
<organism evidence="6 7">
    <name type="scientific">Aminivibrio pyruvatiphilus</name>
    <dbReference type="NCBI Taxonomy" id="1005740"/>
    <lineage>
        <taxon>Bacteria</taxon>
        <taxon>Thermotogati</taxon>
        <taxon>Synergistota</taxon>
        <taxon>Synergistia</taxon>
        <taxon>Synergistales</taxon>
        <taxon>Aminobacteriaceae</taxon>
        <taxon>Aminivibrio</taxon>
    </lineage>
</organism>
<comment type="similarity">
    <text evidence="4">Belongs to the class I-like SAM-binding methyltransferase superfamily. RNA M5U methyltransferase family.</text>
</comment>
<feature type="active site" description="Nucleophile" evidence="4">
    <location>
        <position position="350"/>
    </location>
</feature>
<evidence type="ECO:0000256" key="5">
    <source>
        <dbReference type="PROSITE-ProRule" id="PRU10015"/>
    </source>
</evidence>
<proteinExistence type="inferred from homology"/>
<dbReference type="PANTHER" id="PTHR11061:SF30">
    <property type="entry name" value="TRNA (URACIL(54)-C(5))-METHYLTRANSFERASE"/>
    <property type="match status" value="1"/>
</dbReference>
<feature type="binding site" evidence="4">
    <location>
        <position position="275"/>
    </location>
    <ligand>
        <name>S-adenosyl-L-methionine</name>
        <dbReference type="ChEBI" id="CHEBI:59789"/>
    </ligand>
</feature>
<feature type="active site" evidence="5">
    <location>
        <position position="350"/>
    </location>
</feature>
<protein>
    <submittedName>
        <fullName evidence="6">tRNA/tmRNA/rRNA uracil-C5-methylase (TrmA/RlmC/RlmD family)</fullName>
    </submittedName>
</protein>
<name>A0A4V3HGD0_9BACT</name>